<evidence type="ECO:0000313" key="1">
    <source>
        <dbReference type="EMBL" id="HHE55088.1"/>
    </source>
</evidence>
<dbReference type="Proteomes" id="UP000886111">
    <property type="component" value="Unassembled WGS sequence"/>
</dbReference>
<dbReference type="SUPFAM" id="SSF49313">
    <property type="entry name" value="Cadherin-like"/>
    <property type="match status" value="1"/>
</dbReference>
<dbReference type="NCBIfam" id="TIGR04183">
    <property type="entry name" value="Por_Secre_tail"/>
    <property type="match status" value="1"/>
</dbReference>
<dbReference type="GO" id="GO:0005509">
    <property type="term" value="F:calcium ion binding"/>
    <property type="evidence" value="ECO:0007669"/>
    <property type="project" value="InterPro"/>
</dbReference>
<dbReference type="InterPro" id="IPR013783">
    <property type="entry name" value="Ig-like_fold"/>
</dbReference>
<dbReference type="NCBIfam" id="NF012211">
    <property type="entry name" value="tand_rpt_95"/>
    <property type="match status" value="2"/>
</dbReference>
<reference evidence="1" key="1">
    <citation type="journal article" date="2020" name="mSystems">
        <title>Genome- and Community-Level Interaction Insights into Carbon Utilization and Element Cycling Functions of Hydrothermarchaeota in Hydrothermal Sediment.</title>
        <authorList>
            <person name="Zhou Z."/>
            <person name="Liu Y."/>
            <person name="Xu W."/>
            <person name="Pan J."/>
            <person name="Luo Z.H."/>
            <person name="Li M."/>
        </authorList>
    </citation>
    <scope>NUCLEOTIDE SEQUENCE [LARGE SCALE GENOMIC DNA]</scope>
    <source>
        <strain evidence="1">HyVt-76</strain>
    </source>
</reference>
<accession>A0A7V5LII3</accession>
<sequence>MMRLRMNIKWILIVFYLLVTGLQAQTNHFKLIWDNNKEDDMYMYRIFRGNAENNLSKIDSVYFPDSTYNDFSIKKGTIYFYAIKAVDFALNASPFSQTVSAAVPLIQNLPEQIVCPPDTTIQFALDEHVLDPDHDDSQIQWQISGFNQLQVNFNSTSRTLTVTTPSSWAGQDRIDLQATDPDGFNDKYSMYFVAKAGVTPPEWSTIPQQKTLEDTPFSINLLEFVQNVNESQGTLTFSVGQGDHLSLKLADTMLTITPEKDWYGTSQVLVRVEDERHNSDSSQFEVVVEPVNDPPVLSSLPNFKMNQDTTVALALNDFVYDVDNEKASLSWTFANHPHVQLDYDADQQMLQITTPADWSGFEYIEAKVMDPEKSFAIDTIIVQVLTVTKAPVISEFPEIRFNEDESYSVNLNYYIQDPDTPIQNLFWEAYDYQNLNVDINYTKKILKISGETNWFGSEQFWLKVSDADRQSDSVRVSVTILPVNDPPFFKTFPAIDLSIQNPRSIAFKNFIADVDDAVDDLYLRFLPVDSIQITINDNTIQFKADENWYGHSQATLIVQDPAGASDSTTVLIYRQNLAHAPRIIGLDTLHIDEDRWRVLKLHDKVNDPDGDISQILWEVVSGQNVEVQLNQAAKEVTLKPIENWWGEDHVVFKASDADGYFDYDTLKVYVNPINDPPELKPIPDQTMLAGTYYTFNLKDYLYDADGDQDLVKIELLNNPNSYIGFYLTDNGFRATFFAPQGFHGNETFMVRATDAAGAQAFSIFVIKVLAKTIKTGVAVHPFGSGTTINFYWHSRMPTKDQIEYSLDYSFSMRSEKEKVFSQEHNFTLKNLEPEKTYHYRIVSVDENGNVIVNPDSVFTTGKMVEGVNVFPIPYRKSDPNAGEAIYFTNLSEKTTIMIFNLLGELVLKKEVSEPVFGWDLKNQAGKEVRSGIYIYHVKTNDKTFRGKLIIIR</sequence>
<dbReference type="GO" id="GO:0016020">
    <property type="term" value="C:membrane"/>
    <property type="evidence" value="ECO:0007669"/>
    <property type="project" value="InterPro"/>
</dbReference>
<proteinExistence type="predicted"/>
<dbReference type="InterPro" id="IPR015919">
    <property type="entry name" value="Cadherin-like_sf"/>
</dbReference>
<dbReference type="SUPFAM" id="SSF49265">
    <property type="entry name" value="Fibronectin type III"/>
    <property type="match status" value="1"/>
</dbReference>
<protein>
    <submittedName>
        <fullName evidence="1">Tandem-95 repeat protein</fullName>
    </submittedName>
</protein>
<dbReference type="InterPro" id="IPR026444">
    <property type="entry name" value="Secre_tail"/>
</dbReference>
<dbReference type="Gene3D" id="2.60.40.10">
    <property type="entry name" value="Immunoglobulins"/>
    <property type="match status" value="4"/>
</dbReference>
<organism evidence="1">
    <name type="scientific">Caldithrix abyssi</name>
    <dbReference type="NCBI Taxonomy" id="187145"/>
    <lineage>
        <taxon>Bacteria</taxon>
        <taxon>Pseudomonadati</taxon>
        <taxon>Calditrichota</taxon>
        <taxon>Calditrichia</taxon>
        <taxon>Calditrichales</taxon>
        <taxon>Calditrichaceae</taxon>
        <taxon>Caldithrix</taxon>
    </lineage>
</organism>
<dbReference type="AlphaFoldDB" id="A0A7V5LII3"/>
<gene>
    <name evidence="1" type="ORF">ENL21_04850</name>
</gene>
<dbReference type="EMBL" id="DRTD01000359">
    <property type="protein sequence ID" value="HHE55088.1"/>
    <property type="molecule type" value="Genomic_DNA"/>
</dbReference>
<dbReference type="Gene3D" id="2.60.40.4070">
    <property type="match status" value="1"/>
</dbReference>
<name>A0A7V5LII3_CALAY</name>
<dbReference type="InterPro" id="IPR036116">
    <property type="entry name" value="FN3_sf"/>
</dbReference>
<comment type="caution">
    <text evidence="1">The sequence shown here is derived from an EMBL/GenBank/DDBJ whole genome shotgun (WGS) entry which is preliminary data.</text>
</comment>